<evidence type="ECO:0000256" key="2">
    <source>
        <dbReference type="ARBA" id="ARBA00022692"/>
    </source>
</evidence>
<dbReference type="GO" id="GO:0016020">
    <property type="term" value="C:membrane"/>
    <property type="evidence" value="ECO:0007669"/>
    <property type="project" value="UniProtKB-SubCell"/>
</dbReference>
<evidence type="ECO:0000313" key="8">
    <source>
        <dbReference type="EMBL" id="EUJ26706.1"/>
    </source>
</evidence>
<evidence type="ECO:0000313" key="9">
    <source>
        <dbReference type="Proteomes" id="UP000019254"/>
    </source>
</evidence>
<organism evidence="8 9">
    <name type="scientific">Listeria cornellensis FSL F6-0969</name>
    <dbReference type="NCBI Taxonomy" id="1265820"/>
    <lineage>
        <taxon>Bacteria</taxon>
        <taxon>Bacillati</taxon>
        <taxon>Bacillota</taxon>
        <taxon>Bacilli</taxon>
        <taxon>Bacillales</taxon>
        <taxon>Listeriaceae</taxon>
        <taxon>Listeria</taxon>
    </lineage>
</organism>
<sequence length="403" mass="46809">MHAYLFPIEVAVLVFPVLAFILTLPFAIYQYRKFGGLNFLRNVVLYTFIFYLLCAFLLILLPLPDPDDVAKMTGSAVQLTPFKFIHDFLRHTVLIWNDPSTYLAALTQAVVLQPIFNVLLVIPFGIYLRYYFRYPFWKTALFSFLLSLFFEITQLTGIYGIYPHAYRLFDVDDLMLNTLGGIVGFAIAPLFTSLLPSRTKMDEMTYIQGKQVSYLRRFIAFLVDWFLLEVITAILGAVHLLPFKNLETNGGARFTQLWWLVLVVFLYFMLLPRFTKGRTLGKMLVQIRIKSTNSERLKLRQLTIRNGLLYYVTLAIILFPQNPFFVDHLSPVLFLTVLGIGFVAGFMFFIHFCINFFSKDRQLFYEKLSHTAHMSTFKPKKDKSVDHSVIDALSFLMSHFVRK</sequence>
<dbReference type="InterPro" id="IPR010432">
    <property type="entry name" value="RDD"/>
</dbReference>
<feature type="domain" description="RDD" evidence="7">
    <location>
        <begin position="214"/>
        <end position="365"/>
    </location>
</feature>
<dbReference type="EMBL" id="AODE01000029">
    <property type="protein sequence ID" value="EUJ26706.1"/>
    <property type="molecule type" value="Genomic_DNA"/>
</dbReference>
<keyword evidence="3 5" id="KW-1133">Transmembrane helix</keyword>
<feature type="transmembrane region" description="Helical" evidence="5">
    <location>
        <begin position="257"/>
        <end position="274"/>
    </location>
</feature>
<evidence type="ECO:0000256" key="1">
    <source>
        <dbReference type="ARBA" id="ARBA00004141"/>
    </source>
</evidence>
<comment type="caution">
    <text evidence="8">The sequence shown here is derived from an EMBL/GenBank/DDBJ whole genome shotgun (WGS) entry which is preliminary data.</text>
</comment>
<keyword evidence="9" id="KW-1185">Reference proteome</keyword>
<dbReference type="STRING" id="1265820.PCORN_14374"/>
<keyword evidence="4 5" id="KW-0472">Membrane</keyword>
<dbReference type="Pfam" id="PF04892">
    <property type="entry name" value="VanZ"/>
    <property type="match status" value="1"/>
</dbReference>
<evidence type="ECO:0000256" key="5">
    <source>
        <dbReference type="SAM" id="Phobius"/>
    </source>
</evidence>
<feature type="transmembrane region" description="Helical" evidence="5">
    <location>
        <begin position="43"/>
        <end position="63"/>
    </location>
</feature>
<dbReference type="Pfam" id="PF06271">
    <property type="entry name" value="RDD"/>
    <property type="match status" value="1"/>
</dbReference>
<feature type="transmembrane region" description="Helical" evidence="5">
    <location>
        <begin position="308"/>
        <end position="326"/>
    </location>
</feature>
<name>W7BTX0_9LIST</name>
<dbReference type="PIRSF" id="PIRSF031578">
    <property type="entry name" value="Uncharacterised_Vanz_RDD-cont"/>
    <property type="match status" value="1"/>
</dbReference>
<evidence type="ECO:0000259" key="6">
    <source>
        <dbReference type="Pfam" id="PF04892"/>
    </source>
</evidence>
<evidence type="ECO:0000256" key="4">
    <source>
        <dbReference type="ARBA" id="ARBA00023136"/>
    </source>
</evidence>
<dbReference type="InterPro" id="IPR053150">
    <property type="entry name" value="Teicoplanin_resist-assoc"/>
</dbReference>
<comment type="subcellular location">
    <subcellularLocation>
        <location evidence="1">Membrane</location>
        <topology evidence="1">Multi-pass membrane protein</topology>
    </subcellularLocation>
</comment>
<feature type="transmembrane region" description="Helical" evidence="5">
    <location>
        <begin position="102"/>
        <end position="128"/>
    </location>
</feature>
<dbReference type="InterPro" id="IPR006976">
    <property type="entry name" value="VanZ-like"/>
</dbReference>
<dbReference type="RefSeq" id="WP_051999444.1">
    <property type="nucleotide sequence ID" value="NZ_AODE01000029.1"/>
</dbReference>
<protein>
    <submittedName>
        <fullName evidence="8">VanZ/RDD domain-containing protein</fullName>
    </submittedName>
</protein>
<feature type="transmembrane region" description="Helical" evidence="5">
    <location>
        <begin position="174"/>
        <end position="197"/>
    </location>
</feature>
<proteinExistence type="predicted"/>
<feature type="domain" description="VanZ-like" evidence="6">
    <location>
        <begin position="48"/>
        <end position="191"/>
    </location>
</feature>
<keyword evidence="2 5" id="KW-0812">Transmembrane</keyword>
<dbReference type="Proteomes" id="UP000019254">
    <property type="component" value="Unassembled WGS sequence"/>
</dbReference>
<accession>W7BTX0</accession>
<reference evidence="8 9" key="1">
    <citation type="journal article" date="2014" name="Int. J. Syst. Evol. Microbiol.">
        <title>Listeria floridensis sp. nov., Listeria aquatica sp. nov., Listeria cornellensis sp. nov., Listeria riparia sp. nov. and Listeria grandensis sp. nov., from agricultural and natural environments.</title>
        <authorList>
            <person name="den Bakker H.C."/>
            <person name="Warchocki S."/>
            <person name="Wright E.M."/>
            <person name="Allred A.F."/>
            <person name="Ahlstrom C."/>
            <person name="Manuel C.S."/>
            <person name="Stasiewicz M.J."/>
            <person name="Burrell A."/>
            <person name="Roof S."/>
            <person name="Strawn L."/>
            <person name="Fortes E.D."/>
            <person name="Nightingale K.K."/>
            <person name="Kephart D."/>
            <person name="Wiedmann M."/>
        </authorList>
    </citation>
    <scope>NUCLEOTIDE SEQUENCE [LARGE SCALE GENOMIC DNA]</scope>
    <source>
        <strain evidence="9">FSL F6-969</strain>
    </source>
</reference>
<feature type="transmembrane region" description="Helical" evidence="5">
    <location>
        <begin position="218"/>
        <end position="237"/>
    </location>
</feature>
<feature type="transmembrane region" description="Helical" evidence="5">
    <location>
        <begin position="6"/>
        <end position="31"/>
    </location>
</feature>
<dbReference type="AlphaFoldDB" id="W7BTX0"/>
<dbReference type="OrthoDB" id="4822551at2"/>
<gene>
    <name evidence="8" type="ORF">PCORN_14374</name>
</gene>
<dbReference type="PANTHER" id="PTHR36834:SF1">
    <property type="entry name" value="INTEGRAL MEMBRANE PROTEIN"/>
    <property type="match status" value="1"/>
</dbReference>
<evidence type="ECO:0000259" key="7">
    <source>
        <dbReference type="Pfam" id="PF06271"/>
    </source>
</evidence>
<dbReference type="PANTHER" id="PTHR36834">
    <property type="entry name" value="MEMBRANE PROTEIN-RELATED"/>
    <property type="match status" value="1"/>
</dbReference>
<dbReference type="InterPro" id="IPR021192">
    <property type="entry name" value="UCP031578_Vanz/RDD"/>
</dbReference>
<evidence type="ECO:0000256" key="3">
    <source>
        <dbReference type="ARBA" id="ARBA00022989"/>
    </source>
</evidence>
<dbReference type="PATRIC" id="fig|1265820.5.peg.2839"/>
<feature type="transmembrane region" description="Helical" evidence="5">
    <location>
        <begin position="140"/>
        <end position="162"/>
    </location>
</feature>
<feature type="transmembrane region" description="Helical" evidence="5">
    <location>
        <begin position="332"/>
        <end position="357"/>
    </location>
</feature>